<dbReference type="Proteomes" id="UP000054321">
    <property type="component" value="Unassembled WGS sequence"/>
</dbReference>
<dbReference type="OrthoDB" id="3559869at2759"/>
<feature type="compositionally biased region" description="Basic and acidic residues" evidence="1">
    <location>
        <begin position="24"/>
        <end position="33"/>
    </location>
</feature>
<evidence type="ECO:0000313" key="3">
    <source>
        <dbReference type="Proteomes" id="UP000054321"/>
    </source>
</evidence>
<feature type="compositionally biased region" description="Low complexity" evidence="1">
    <location>
        <begin position="773"/>
        <end position="783"/>
    </location>
</feature>
<gene>
    <name evidence="2" type="ORF">OIDMADRAFT_26397</name>
</gene>
<feature type="region of interest" description="Disordered" evidence="1">
    <location>
        <begin position="527"/>
        <end position="897"/>
    </location>
</feature>
<feature type="compositionally biased region" description="Acidic residues" evidence="1">
    <location>
        <begin position="86"/>
        <end position="98"/>
    </location>
</feature>
<dbReference type="HOGENOM" id="CLU_300359_0_0_1"/>
<feature type="compositionally biased region" description="Low complexity" evidence="1">
    <location>
        <begin position="421"/>
        <end position="438"/>
    </location>
</feature>
<feature type="region of interest" description="Disordered" evidence="1">
    <location>
        <begin position="408"/>
        <end position="510"/>
    </location>
</feature>
<dbReference type="EMBL" id="KN832873">
    <property type="protein sequence ID" value="KIN03740.1"/>
    <property type="molecule type" value="Genomic_DNA"/>
</dbReference>
<sequence>MSTRRTRNNPSPSGLKSLPYGPQKKGEKGDRKTRIVSQPSTTAVATTSEKKPAPTKKRARAASKADKNPPAKRRTLRTRQAKTVDEDHDADDDEDVEDMLVVQTNYSPPQPPSPFHVAEKRLEGRQMTEEFSSEEQHTHGDNLEITYPEQHSSEEYYSQRAMSHESASEERHLEQDSQGYNSQDDDLSRDAASVPEPSQAQPTETPASYVHKPYFLTPKPRQKPKTASISYSKSVDPKPTSTEPSAEAVKEREDLYQRMFGAKIPSQWQDALKQTIGHSSPKPVESREEEQDDGDSDKSFSFLDEPKLTSAEWASWREQQKRFRGHVELPQTPTGRLETKRKPAAKASESRPSTIISKSKNTTSPTCHSEAQFVLTRPDLIDAARALVKWAERDDTCRVPNAEQMEALLDGFNTEEAAKVTPRSRSQPSSTRSQPSSRAARRHHPYSKTVASPRTAQRRPHRDEPIASDQEGKDAIDNASADNQSEVPTETQTPQTPTQPPQESRGFWNGVSAVASIFTSPLQFFDRRRNQQDSPMATTNGTAVMGLSATTQSADDPFTPMKLRPRPKTSQSERKRQPQSVRNRGPQTERRRNSRDQPKPPIHLRGIVSPSRIAEIHRQQDRLAAARNKKRAAYEEEADAEEDSDAERSSMAGSKTGEKRKRTKGAVRTPPAGPPGTFRVPSPGSSDDSSDEEEQTIIQQSPGRVRYTPIPVTPRKDLIDDYSANSSPFTSISGRPATSTVWNAPPDFEPTYKEYSRTSPKSKISPKSKASAKMKPSTSPSPTKKSRATAKLVQDTPLQSIDFGESDSSFKVPDTGNSSDSDEEEIATPKTGDAAQTKSLEPDPSVLQSKQWTQTPPPKPRPSNAQLPQFPPPLSAAEAAKAKAEKFKPKQPSSLRNVTQMSPLQIEKENLIVRDHITSHTSFAMLLEESGISKVEWERANAMQDNFFRNADPDVIAAVNALPDSQIAEYPLPPSLSETLLGLGQSEVEKEVEKYFR</sequence>
<feature type="compositionally biased region" description="Basic and acidic residues" evidence="1">
    <location>
        <begin position="117"/>
        <end position="142"/>
    </location>
</feature>
<feature type="region of interest" description="Disordered" evidence="1">
    <location>
        <begin position="1"/>
        <end position="305"/>
    </location>
</feature>
<organism evidence="2 3">
    <name type="scientific">Oidiodendron maius (strain Zn)</name>
    <dbReference type="NCBI Taxonomy" id="913774"/>
    <lineage>
        <taxon>Eukaryota</taxon>
        <taxon>Fungi</taxon>
        <taxon>Dikarya</taxon>
        <taxon>Ascomycota</taxon>
        <taxon>Pezizomycotina</taxon>
        <taxon>Leotiomycetes</taxon>
        <taxon>Leotiomycetes incertae sedis</taxon>
        <taxon>Myxotrichaceae</taxon>
        <taxon>Oidiodendron</taxon>
    </lineage>
</organism>
<feature type="compositionally biased region" description="Basic and acidic residues" evidence="1">
    <location>
        <begin position="587"/>
        <end position="598"/>
    </location>
</feature>
<keyword evidence="3" id="KW-1185">Reference proteome</keyword>
<feature type="compositionally biased region" description="Basic and acidic residues" evidence="1">
    <location>
        <begin position="162"/>
        <end position="175"/>
    </location>
</feature>
<feature type="compositionally biased region" description="Polar residues" evidence="1">
    <location>
        <begin position="35"/>
        <end position="47"/>
    </location>
</feature>
<feature type="compositionally biased region" description="Basic residues" evidence="1">
    <location>
        <begin position="70"/>
        <end position="80"/>
    </location>
</feature>
<feature type="region of interest" description="Disordered" evidence="1">
    <location>
        <begin position="323"/>
        <end position="368"/>
    </location>
</feature>
<proteinExistence type="predicted"/>
<name>A0A0C3HL39_OIDMZ</name>
<dbReference type="AlphaFoldDB" id="A0A0C3HL39"/>
<feature type="compositionally biased region" description="Polar residues" evidence="1">
    <location>
        <begin position="196"/>
        <end position="206"/>
    </location>
</feature>
<protein>
    <submittedName>
        <fullName evidence="2">Uncharacterized protein</fullName>
    </submittedName>
</protein>
<feature type="compositionally biased region" description="Polar residues" evidence="1">
    <location>
        <begin position="225"/>
        <end position="244"/>
    </location>
</feature>
<reference evidence="2 3" key="1">
    <citation type="submission" date="2014-04" db="EMBL/GenBank/DDBJ databases">
        <authorList>
            <consortium name="DOE Joint Genome Institute"/>
            <person name="Kuo A."/>
            <person name="Martino E."/>
            <person name="Perotto S."/>
            <person name="Kohler A."/>
            <person name="Nagy L.G."/>
            <person name="Floudas D."/>
            <person name="Copeland A."/>
            <person name="Barry K.W."/>
            <person name="Cichocki N."/>
            <person name="Veneault-Fourrey C."/>
            <person name="LaButti K."/>
            <person name="Lindquist E.A."/>
            <person name="Lipzen A."/>
            <person name="Lundell T."/>
            <person name="Morin E."/>
            <person name="Murat C."/>
            <person name="Sun H."/>
            <person name="Tunlid A."/>
            <person name="Henrissat B."/>
            <person name="Grigoriev I.V."/>
            <person name="Hibbett D.S."/>
            <person name="Martin F."/>
            <person name="Nordberg H.P."/>
            <person name="Cantor M.N."/>
            <person name="Hua S.X."/>
        </authorList>
    </citation>
    <scope>NUCLEOTIDE SEQUENCE [LARGE SCALE GENOMIC DNA]</scope>
    <source>
        <strain evidence="2 3">Zn</strain>
    </source>
</reference>
<dbReference type="InParanoid" id="A0A0C3HL39"/>
<feature type="compositionally biased region" description="Polar residues" evidence="1">
    <location>
        <begin position="532"/>
        <end position="554"/>
    </location>
</feature>
<feature type="compositionally biased region" description="Basic and acidic residues" evidence="1">
    <location>
        <begin position="461"/>
        <end position="476"/>
    </location>
</feature>
<accession>A0A0C3HL39</accession>
<evidence type="ECO:0000313" key="2">
    <source>
        <dbReference type="EMBL" id="KIN03740.1"/>
    </source>
</evidence>
<feature type="compositionally biased region" description="Polar residues" evidence="1">
    <location>
        <begin position="723"/>
        <end position="742"/>
    </location>
</feature>
<reference evidence="3" key="2">
    <citation type="submission" date="2015-01" db="EMBL/GenBank/DDBJ databases">
        <title>Evolutionary Origins and Diversification of the Mycorrhizal Mutualists.</title>
        <authorList>
            <consortium name="DOE Joint Genome Institute"/>
            <consortium name="Mycorrhizal Genomics Consortium"/>
            <person name="Kohler A."/>
            <person name="Kuo A."/>
            <person name="Nagy L.G."/>
            <person name="Floudas D."/>
            <person name="Copeland A."/>
            <person name="Barry K.W."/>
            <person name="Cichocki N."/>
            <person name="Veneault-Fourrey C."/>
            <person name="LaButti K."/>
            <person name="Lindquist E.A."/>
            <person name="Lipzen A."/>
            <person name="Lundell T."/>
            <person name="Morin E."/>
            <person name="Murat C."/>
            <person name="Riley R."/>
            <person name="Ohm R."/>
            <person name="Sun H."/>
            <person name="Tunlid A."/>
            <person name="Henrissat B."/>
            <person name="Grigoriev I.V."/>
            <person name="Hibbett D.S."/>
            <person name="Martin F."/>
        </authorList>
    </citation>
    <scope>NUCLEOTIDE SEQUENCE [LARGE SCALE GENOMIC DNA]</scope>
    <source>
        <strain evidence="3">Zn</strain>
    </source>
</reference>
<evidence type="ECO:0000256" key="1">
    <source>
        <dbReference type="SAM" id="MobiDB-lite"/>
    </source>
</evidence>
<feature type="compositionally biased region" description="Low complexity" evidence="1">
    <location>
        <begin position="352"/>
        <end position="366"/>
    </location>
</feature>
<feature type="compositionally biased region" description="Acidic residues" evidence="1">
    <location>
        <begin position="635"/>
        <end position="645"/>
    </location>
</feature>